<feature type="transmembrane region" description="Helical" evidence="1">
    <location>
        <begin position="351"/>
        <end position="371"/>
    </location>
</feature>
<name>D5EHL0_CORAD</name>
<feature type="transmembrane region" description="Helical" evidence="1">
    <location>
        <begin position="404"/>
        <end position="432"/>
    </location>
</feature>
<evidence type="ECO:0000256" key="1">
    <source>
        <dbReference type="SAM" id="Phobius"/>
    </source>
</evidence>
<dbReference type="STRING" id="583355.Caka_1029"/>
<dbReference type="PANTHER" id="PTHR13696">
    <property type="entry name" value="P-LOOP CONTAINING NUCLEOSIDE TRIPHOSPHATE HYDROLASE"/>
    <property type="match status" value="1"/>
</dbReference>
<reference evidence="3 4" key="1">
    <citation type="journal article" date="2010" name="Stand. Genomic Sci.">
        <title>Complete genome sequence of Coraliomargarita akajimensis type strain (04OKA010-24).</title>
        <authorList>
            <person name="Mavromatis K."/>
            <person name="Abt B."/>
            <person name="Brambilla E."/>
            <person name="Lapidus A."/>
            <person name="Copeland A."/>
            <person name="Deshpande S."/>
            <person name="Nolan M."/>
            <person name="Lucas S."/>
            <person name="Tice H."/>
            <person name="Cheng J.F."/>
            <person name="Han C."/>
            <person name="Detter J.C."/>
            <person name="Woyke T."/>
            <person name="Goodwin L."/>
            <person name="Pitluck S."/>
            <person name="Held B."/>
            <person name="Brettin T."/>
            <person name="Tapia R."/>
            <person name="Ivanova N."/>
            <person name="Mikhailova N."/>
            <person name="Pati A."/>
            <person name="Liolios K."/>
            <person name="Chen A."/>
            <person name="Palaniappan K."/>
            <person name="Land M."/>
            <person name="Hauser L."/>
            <person name="Chang Y.J."/>
            <person name="Jeffries C.D."/>
            <person name="Rohde M."/>
            <person name="Goker M."/>
            <person name="Bristow J."/>
            <person name="Eisen J.A."/>
            <person name="Markowitz V."/>
            <person name="Hugenholtz P."/>
            <person name="Klenk H.P."/>
            <person name="Kyrpides N.C."/>
        </authorList>
    </citation>
    <scope>NUCLEOTIDE SEQUENCE [LARGE SCALE GENOMIC DNA]</scope>
    <source>
        <strain evidence="4">DSM 45221 / IAM 15411 / JCM 23193 / KCTC 12865</strain>
    </source>
</reference>
<sequence>MSESSERYQIISFVSGKGGVGKTTLTTNTSWLLSDSGNRCLIIDLDFHNQGSTSLFASCNELGSSEALKLLMESGEIREQVELCEVDSNLYFLPATFCKLGDISIEDLILNPELLFERLQTLLDYLAAEYDLDCIVLDCHGGVDNLSIAAAALSDLTLMVTEADTVTFGGTLKLLESYHQFFSEHTHRPRIEFILNRIPPKYNWYDLKCLYDQFLATDMGAYSSTKEILCYIPVEKYLSESFGEYPFQVKLAPFALFSKKLQLVLFTVFADSERIKLNDLIRRRFRMQKTRSKILKEVVSIEERSSMDVFSAYNVGFLFVLIAMALGLALLVSSELGADEFTLGKVASGSLFFFGIIVVVYFTRAAIRICSYNRNRLRFLKAQLKFYPSERSVIKSISLWQTRFMFYVSIVGPGLVGLYMFIALATMLFWLISDY</sequence>
<keyword evidence="1" id="KW-1133">Transmembrane helix</keyword>
<dbReference type="KEGG" id="caa:Caka_1029"/>
<evidence type="ECO:0000259" key="2">
    <source>
        <dbReference type="Pfam" id="PF13614"/>
    </source>
</evidence>
<dbReference type="EMBL" id="CP001998">
    <property type="protein sequence ID" value="ADE54051.1"/>
    <property type="molecule type" value="Genomic_DNA"/>
</dbReference>
<accession>D5EHL0</accession>
<protein>
    <submittedName>
        <fullName evidence="3">ATPase involved in chromosome partitioning-like protein</fullName>
    </submittedName>
</protein>
<dbReference type="AlphaFoldDB" id="D5EHL0"/>
<proteinExistence type="predicted"/>
<dbReference type="HOGENOM" id="CLU_629643_0_0_0"/>
<organism evidence="3 4">
    <name type="scientific">Coraliomargarita akajimensis (strain DSM 45221 / IAM 15411 / JCM 23193 / KCTC 12865 / 04OKA010-24)</name>
    <dbReference type="NCBI Taxonomy" id="583355"/>
    <lineage>
        <taxon>Bacteria</taxon>
        <taxon>Pseudomonadati</taxon>
        <taxon>Verrucomicrobiota</taxon>
        <taxon>Opitutia</taxon>
        <taxon>Puniceicoccales</taxon>
        <taxon>Coraliomargaritaceae</taxon>
        <taxon>Coraliomargarita</taxon>
    </lineage>
</organism>
<dbReference type="eggNOG" id="COG0455">
    <property type="taxonomic scope" value="Bacteria"/>
</dbReference>
<dbReference type="SUPFAM" id="SSF52540">
    <property type="entry name" value="P-loop containing nucleoside triphosphate hydrolases"/>
    <property type="match status" value="1"/>
</dbReference>
<dbReference type="PANTHER" id="PTHR13696:SF52">
    <property type="entry name" value="PARA FAMILY PROTEIN CT_582"/>
    <property type="match status" value="1"/>
</dbReference>
<dbReference type="Gene3D" id="3.40.50.300">
    <property type="entry name" value="P-loop containing nucleotide triphosphate hydrolases"/>
    <property type="match status" value="1"/>
</dbReference>
<dbReference type="Proteomes" id="UP000000925">
    <property type="component" value="Chromosome"/>
</dbReference>
<evidence type="ECO:0000313" key="3">
    <source>
        <dbReference type="EMBL" id="ADE54051.1"/>
    </source>
</evidence>
<dbReference type="InterPro" id="IPR050678">
    <property type="entry name" value="DNA_Partitioning_ATPase"/>
</dbReference>
<evidence type="ECO:0000313" key="4">
    <source>
        <dbReference type="Proteomes" id="UP000000925"/>
    </source>
</evidence>
<keyword evidence="4" id="KW-1185">Reference proteome</keyword>
<gene>
    <name evidence="3" type="ordered locus">Caka_1029</name>
</gene>
<keyword evidence="1" id="KW-0812">Transmembrane</keyword>
<dbReference type="OrthoDB" id="9816297at2"/>
<keyword evidence="1" id="KW-0472">Membrane</keyword>
<dbReference type="InterPro" id="IPR025669">
    <property type="entry name" value="AAA_dom"/>
</dbReference>
<dbReference type="RefSeq" id="WP_013042773.1">
    <property type="nucleotide sequence ID" value="NC_014008.1"/>
</dbReference>
<dbReference type="InterPro" id="IPR027417">
    <property type="entry name" value="P-loop_NTPase"/>
</dbReference>
<feature type="transmembrane region" description="Helical" evidence="1">
    <location>
        <begin position="310"/>
        <end position="331"/>
    </location>
</feature>
<dbReference type="Pfam" id="PF13614">
    <property type="entry name" value="AAA_31"/>
    <property type="match status" value="1"/>
</dbReference>
<feature type="domain" description="AAA" evidence="2">
    <location>
        <begin position="9"/>
        <end position="181"/>
    </location>
</feature>